<feature type="transmembrane region" description="Helical" evidence="1">
    <location>
        <begin position="146"/>
        <end position="165"/>
    </location>
</feature>
<gene>
    <name evidence="3" type="ORF">SAMN02982919_02847</name>
</gene>
<dbReference type="AlphaFoldDB" id="A0A1H9RA81"/>
<feature type="transmembrane region" description="Helical" evidence="1">
    <location>
        <begin position="123"/>
        <end position="140"/>
    </location>
</feature>
<name>A0A1H9RA81_9BURK</name>
<dbReference type="InterPro" id="IPR038765">
    <property type="entry name" value="Papain-like_cys_pep_sf"/>
</dbReference>
<dbReference type="OrthoDB" id="9804872at2"/>
<reference evidence="3 4" key="1">
    <citation type="submission" date="2016-10" db="EMBL/GenBank/DDBJ databases">
        <authorList>
            <person name="de Groot N.N."/>
        </authorList>
    </citation>
    <scope>NUCLEOTIDE SEQUENCE [LARGE SCALE GENOMIC DNA]</scope>
    <source>
        <strain evidence="3 4">ATCC 35958</strain>
    </source>
</reference>
<dbReference type="EMBL" id="FOGD01000012">
    <property type="protein sequence ID" value="SER69634.1"/>
    <property type="molecule type" value="Genomic_DNA"/>
</dbReference>
<dbReference type="Gene3D" id="3.10.620.30">
    <property type="match status" value="1"/>
</dbReference>
<dbReference type="RefSeq" id="WP_091458759.1">
    <property type="nucleotide sequence ID" value="NZ_FOGD01000012.1"/>
</dbReference>
<organism evidence="3 4">
    <name type="scientific">Giesbergeria anulus</name>
    <dbReference type="NCBI Taxonomy" id="180197"/>
    <lineage>
        <taxon>Bacteria</taxon>
        <taxon>Pseudomonadati</taxon>
        <taxon>Pseudomonadota</taxon>
        <taxon>Betaproteobacteria</taxon>
        <taxon>Burkholderiales</taxon>
        <taxon>Comamonadaceae</taxon>
        <taxon>Giesbergeria</taxon>
    </lineage>
</organism>
<dbReference type="PANTHER" id="PTHR42736">
    <property type="entry name" value="PROTEIN-GLUTAMINE GAMMA-GLUTAMYLTRANSFERASE"/>
    <property type="match status" value="1"/>
</dbReference>
<dbReference type="STRING" id="180197.SAMN02982919_02847"/>
<evidence type="ECO:0000313" key="3">
    <source>
        <dbReference type="EMBL" id="SER69634.1"/>
    </source>
</evidence>
<dbReference type="Pfam" id="PF01841">
    <property type="entry name" value="Transglut_core"/>
    <property type="match status" value="1"/>
</dbReference>
<feature type="transmembrane region" description="Helical" evidence="1">
    <location>
        <begin position="172"/>
        <end position="197"/>
    </location>
</feature>
<dbReference type="SUPFAM" id="SSF54001">
    <property type="entry name" value="Cysteine proteinases"/>
    <property type="match status" value="1"/>
</dbReference>
<feature type="transmembrane region" description="Helical" evidence="1">
    <location>
        <begin position="29"/>
        <end position="59"/>
    </location>
</feature>
<protein>
    <submittedName>
        <fullName evidence="3">Transglutaminase-like superfamily protein</fullName>
    </submittedName>
</protein>
<dbReference type="InterPro" id="IPR021878">
    <property type="entry name" value="TgpA_N"/>
</dbReference>
<keyword evidence="4" id="KW-1185">Reference proteome</keyword>
<dbReference type="Pfam" id="PF11992">
    <property type="entry name" value="TgpA_N"/>
    <property type="match status" value="1"/>
</dbReference>
<evidence type="ECO:0000313" key="4">
    <source>
        <dbReference type="Proteomes" id="UP000199766"/>
    </source>
</evidence>
<dbReference type="InterPro" id="IPR002931">
    <property type="entry name" value="Transglutaminase-like"/>
</dbReference>
<dbReference type="InterPro" id="IPR052901">
    <property type="entry name" value="Bact_TGase-like"/>
</dbReference>
<dbReference type="PANTHER" id="PTHR42736:SF1">
    <property type="entry name" value="PROTEIN-GLUTAMINE GAMMA-GLUTAMYLTRANSFERASE"/>
    <property type="match status" value="1"/>
</dbReference>
<feature type="domain" description="Transglutaminase-like" evidence="2">
    <location>
        <begin position="432"/>
        <end position="503"/>
    </location>
</feature>
<dbReference type="SMART" id="SM00460">
    <property type="entry name" value="TGc"/>
    <property type="match status" value="1"/>
</dbReference>
<feature type="transmembrane region" description="Helical" evidence="1">
    <location>
        <begin position="71"/>
        <end position="89"/>
    </location>
</feature>
<evidence type="ECO:0000259" key="2">
    <source>
        <dbReference type="SMART" id="SM00460"/>
    </source>
</evidence>
<dbReference type="Proteomes" id="UP000199766">
    <property type="component" value="Unassembled WGS sequence"/>
</dbReference>
<sequence>MSATSARPEPSSNLRQTLATLPRDTRDTLFLLGVIAWVIAPQVAHLPWWSSSLAAALLLWRGILSWRGQALPSRWLLLGVLAVAVGATLATYRTILGRDAGVALIVLLLALKTLELRARRDALVVFFLGFFTMLSNFFFSQSLLTAIAMLVALMGLLTALVNAHMPVGRPPLLLPLCTAGMMAALGAPIMLALFMFFPRMAPLWGLPSDALTGRSGLSGTMEVGNVAKLALDDSVVMRIRFDTPDHAAPPASQLYFRGPVLSEFDGRQWREPTPRQDPWLGQWSLPPQLRVQGEPLRYTVTLEPHQRPWLMVLEAATEKPALNGFNLFMTPDLQWLSTRPITDVVRYSAESYPDFRHGPTRMSDALRELALLPANSNPRTVALAQTLRADPAVAQGGTPALVDAVLHSLRTGGYEYTLEPGLYGPDSADEFWFDRKAGFCEHIASSFVIVLRAAGVPARIVTGYQGGEFNSVDGYWTVRQSDAHAWAEVWMQERGWVRIDPTGAVAPGRVGQFQRLVAPQGVFGQAMGSVISPGMVQHLRAVWEAANNHWNQWVLNYTQSRQLDLLKTLGFIAPSWQDLVRVLGGLLGLAALLGAAWTLWERQQHNPWLRLLARTRQRLAQAGLIVPDSAPPRTIATQVQAQFGDDAQALCAWLLELEQLRYAPPPAAPRQLRDLQRRWHRLPWPATRPS</sequence>
<accession>A0A1H9RA81</accession>
<keyword evidence="1" id="KW-0812">Transmembrane</keyword>
<evidence type="ECO:0000256" key="1">
    <source>
        <dbReference type="SAM" id="Phobius"/>
    </source>
</evidence>
<keyword evidence="1" id="KW-0472">Membrane</keyword>
<keyword evidence="1" id="KW-1133">Transmembrane helix</keyword>
<proteinExistence type="predicted"/>